<dbReference type="InterPro" id="IPR002477">
    <property type="entry name" value="Peptidoglycan-bd-like"/>
</dbReference>
<dbReference type="OrthoDB" id="6810892at2"/>
<dbReference type="Gene3D" id="1.10.101.10">
    <property type="entry name" value="PGBD-like superfamily/PGBD"/>
    <property type="match status" value="1"/>
</dbReference>
<evidence type="ECO:0000256" key="2">
    <source>
        <dbReference type="SAM" id="SignalP"/>
    </source>
</evidence>
<feature type="region of interest" description="Disordered" evidence="1">
    <location>
        <begin position="156"/>
        <end position="175"/>
    </location>
</feature>
<keyword evidence="5" id="KW-1185">Reference proteome</keyword>
<evidence type="ECO:0000313" key="5">
    <source>
        <dbReference type="Proteomes" id="UP000019593"/>
    </source>
</evidence>
<dbReference type="KEGG" id="red:roselon_03417"/>
<dbReference type="SUPFAM" id="SSF47090">
    <property type="entry name" value="PGBD-like"/>
    <property type="match status" value="1"/>
</dbReference>
<dbReference type="EMBL" id="CP004372">
    <property type="protein sequence ID" value="AHM05675.1"/>
    <property type="molecule type" value="Genomic_DNA"/>
</dbReference>
<dbReference type="eggNOG" id="COG3409">
    <property type="taxonomic scope" value="Bacteria"/>
</dbReference>
<dbReference type="InterPro" id="IPR036366">
    <property type="entry name" value="PGBDSf"/>
</dbReference>
<proteinExistence type="predicted"/>
<dbReference type="Pfam" id="PF01471">
    <property type="entry name" value="PG_binding_1"/>
    <property type="match status" value="1"/>
</dbReference>
<gene>
    <name evidence="4" type="ORF">roselon_03417</name>
</gene>
<dbReference type="PATRIC" id="fig|1294273.3.peg.3375"/>
<dbReference type="eggNOG" id="COG0265">
    <property type="taxonomic scope" value="Bacteria"/>
</dbReference>
<organism evidence="4 5">
    <name type="scientific">Roseicyclus elongatus DSM 19469</name>
    <dbReference type="NCBI Taxonomy" id="1294273"/>
    <lineage>
        <taxon>Bacteria</taxon>
        <taxon>Pseudomonadati</taxon>
        <taxon>Pseudomonadota</taxon>
        <taxon>Alphaproteobacteria</taxon>
        <taxon>Rhodobacterales</taxon>
        <taxon>Roseobacteraceae</taxon>
        <taxon>Roseicyclus</taxon>
    </lineage>
</organism>
<dbReference type="RefSeq" id="WP_025313294.1">
    <property type="nucleotide sequence ID" value="NZ_CP004372.1"/>
</dbReference>
<dbReference type="SUPFAM" id="SSF50494">
    <property type="entry name" value="Trypsin-like serine proteases"/>
    <property type="match status" value="1"/>
</dbReference>
<protein>
    <recommendedName>
        <fullName evidence="3">Peptidoglycan binding-like domain-containing protein</fullName>
    </recommendedName>
</protein>
<dbReference type="Gene3D" id="2.40.10.120">
    <property type="match status" value="1"/>
</dbReference>
<evidence type="ECO:0000259" key="3">
    <source>
        <dbReference type="Pfam" id="PF01471"/>
    </source>
</evidence>
<accession>W8ST23</accession>
<dbReference type="InterPro" id="IPR009003">
    <property type="entry name" value="Peptidase_S1_PA"/>
</dbReference>
<feature type="domain" description="Peptidoglycan binding-like" evidence="3">
    <location>
        <begin position="179"/>
        <end position="234"/>
    </location>
</feature>
<dbReference type="AlphaFoldDB" id="W8ST23"/>
<evidence type="ECO:0000256" key="1">
    <source>
        <dbReference type="SAM" id="MobiDB-lite"/>
    </source>
</evidence>
<reference evidence="4 5" key="1">
    <citation type="submission" date="2013-03" db="EMBL/GenBank/DDBJ databases">
        <authorList>
            <person name="Fiebig A."/>
            <person name="Goeker M."/>
            <person name="Klenk H.-P.P."/>
        </authorList>
    </citation>
    <scope>NUCLEOTIDE SEQUENCE [LARGE SCALE GENOMIC DNA]</scope>
    <source>
        <strain evidence="5">DSM 19469</strain>
    </source>
</reference>
<dbReference type="Pfam" id="PF13365">
    <property type="entry name" value="Trypsin_2"/>
    <property type="match status" value="1"/>
</dbReference>
<dbReference type="Proteomes" id="UP000019593">
    <property type="component" value="Chromosome"/>
</dbReference>
<dbReference type="HOGENOM" id="CLU_481290_0_0_5"/>
<keyword evidence="2" id="KW-0732">Signal</keyword>
<dbReference type="STRING" id="1294273.roselon_03417"/>
<sequence length="608" mass="65563">MLKTILRGLFALTVVLGLGLSLAVPANAQDPNQRVWIQIESYTDLATTEQRLRAYSQLLEDVNGFRAGSRFYAIALGPYPRSDGIALLGQLRAQGLIPGDSFLQDGQAFTQQFFPVGVNTLDGDAVETTQGVVAEAQEQTEEVAEEVIEDVAEEITPDPAPLPEETPAEARQSEAQLTRAERDELQIALQYFGFYRGGIDGAFGPGTRGAMTAWQQSRGFEATGILTTRQRAQLLAEREEELARLGITTVRDERAGIQIDLPLGMVAFSEYNFPFAQYDSINDSGLRVLLISQPGDRATLFGLYEIMQTLEIVPLEGERERQGDRFLLTGQSDSLRSHTEARVVGGGFVKGFTVVWAPERDEDMEQILPILRDTISYFGGALDPAFVPEGAEEDIDLVSGLEVRRPDLMRTGFFIDSRGTVLTTTEAVSGPNGQCARVLIDNAYAADVVYRDDALGLAVLRPRTALAPLDFARMAETPGRLRGEIAVAGFPFGGALSAASTSFGTLSALSGVNGETNVQRLEIATEDSEAGAPVLDGSGAVLGMVLPGMLEGRALPDEVTLALRADQLLPVLQQAGIAPQIATTTGMMNRETLSRLGSDIAVRVSCWN</sequence>
<feature type="signal peptide" evidence="2">
    <location>
        <begin position="1"/>
        <end position="28"/>
    </location>
</feature>
<dbReference type="InterPro" id="IPR036365">
    <property type="entry name" value="PGBD-like_sf"/>
</dbReference>
<evidence type="ECO:0000313" key="4">
    <source>
        <dbReference type="EMBL" id="AHM05675.1"/>
    </source>
</evidence>
<feature type="chain" id="PRO_5004914365" description="Peptidoglycan binding-like domain-containing protein" evidence="2">
    <location>
        <begin position="29"/>
        <end position="608"/>
    </location>
</feature>
<name>W8ST23_9RHOB</name>